<sequence>MQKYAANEVCDKFAIAGFHSNLISYLTQELNMPLVSASNILTIYGGTASLTPLIGALIAESFAGRFWTITIASLIYDLVCYSTIFSYNIFFLHLKFYLSVKLMKA</sequence>
<reference evidence="3" key="1">
    <citation type="journal article" date="2020" name="Nat. Commun.">
        <title>Genome sequence of the cluster root forming white lupin.</title>
        <authorList>
            <person name="Hufnagel B."/>
            <person name="Marques A."/>
            <person name="Soriano A."/>
            <person name="Marques L."/>
            <person name="Divol F."/>
            <person name="Doumas P."/>
            <person name="Sallet E."/>
            <person name="Mancinotti D."/>
            <person name="Carrere S."/>
            <person name="Marande W."/>
            <person name="Arribat S."/>
            <person name="Keller J."/>
            <person name="Huneau C."/>
            <person name="Blein T."/>
            <person name="Aime D."/>
            <person name="Laguerre M."/>
            <person name="Taylor J."/>
            <person name="Schubert V."/>
            <person name="Nelson M."/>
            <person name="Geu-Flores F."/>
            <person name="Crespi M."/>
            <person name="Gallardo-Guerrero K."/>
            <person name="Delaux P.-M."/>
            <person name="Salse J."/>
            <person name="Berges H."/>
            <person name="Guyot R."/>
            <person name="Gouzy J."/>
            <person name="Peret B."/>
        </authorList>
    </citation>
    <scope>NUCLEOTIDE SEQUENCE [LARGE SCALE GENOMIC DNA]</scope>
    <source>
        <strain evidence="3">cv. Amiga</strain>
    </source>
</reference>
<feature type="transmembrane region" description="Helical" evidence="1">
    <location>
        <begin position="40"/>
        <end position="59"/>
    </location>
</feature>
<keyword evidence="1" id="KW-0812">Transmembrane</keyword>
<feature type="transmembrane region" description="Helical" evidence="1">
    <location>
        <begin position="66"/>
        <end position="90"/>
    </location>
</feature>
<dbReference type="InterPro" id="IPR036259">
    <property type="entry name" value="MFS_trans_sf"/>
</dbReference>
<dbReference type="PANTHER" id="PTHR11654">
    <property type="entry name" value="OLIGOPEPTIDE TRANSPORTER-RELATED"/>
    <property type="match status" value="1"/>
</dbReference>
<proteinExistence type="predicted"/>
<dbReference type="Gene3D" id="1.20.1250.20">
    <property type="entry name" value="MFS general substrate transporter like domains"/>
    <property type="match status" value="1"/>
</dbReference>
<dbReference type="SUPFAM" id="SSF103473">
    <property type="entry name" value="MFS general substrate transporter"/>
    <property type="match status" value="1"/>
</dbReference>
<keyword evidence="1" id="KW-0472">Membrane</keyword>
<dbReference type="AlphaFoldDB" id="A0A6A4NM69"/>
<dbReference type="OrthoDB" id="1898501at2759"/>
<dbReference type="EMBL" id="WOCE01000022">
    <property type="protein sequence ID" value="KAE9588674.1"/>
    <property type="molecule type" value="Genomic_DNA"/>
</dbReference>
<name>A0A6A4NM69_LUPAL</name>
<comment type="caution">
    <text evidence="2">The sequence shown here is derived from an EMBL/GenBank/DDBJ whole genome shotgun (WGS) entry which is preliminary data.</text>
</comment>
<evidence type="ECO:0000313" key="3">
    <source>
        <dbReference type="Proteomes" id="UP000447434"/>
    </source>
</evidence>
<gene>
    <name evidence="2" type="ORF">Lalb_Chr22g0357841</name>
</gene>
<dbReference type="Proteomes" id="UP000447434">
    <property type="component" value="Chromosome 22"/>
</dbReference>
<accession>A0A6A4NM69</accession>
<keyword evidence="1" id="KW-1133">Transmembrane helix</keyword>
<protein>
    <submittedName>
        <fullName evidence="2">Putative proton-dependent oligopeptide transporter family, major facilitator superfamily</fullName>
    </submittedName>
</protein>
<keyword evidence="3" id="KW-1185">Reference proteome</keyword>
<evidence type="ECO:0000256" key="1">
    <source>
        <dbReference type="SAM" id="Phobius"/>
    </source>
</evidence>
<evidence type="ECO:0000313" key="2">
    <source>
        <dbReference type="EMBL" id="KAE9588674.1"/>
    </source>
</evidence>
<organism evidence="2 3">
    <name type="scientific">Lupinus albus</name>
    <name type="common">White lupine</name>
    <name type="synonym">Lupinus termis</name>
    <dbReference type="NCBI Taxonomy" id="3870"/>
    <lineage>
        <taxon>Eukaryota</taxon>
        <taxon>Viridiplantae</taxon>
        <taxon>Streptophyta</taxon>
        <taxon>Embryophyta</taxon>
        <taxon>Tracheophyta</taxon>
        <taxon>Spermatophyta</taxon>
        <taxon>Magnoliopsida</taxon>
        <taxon>eudicotyledons</taxon>
        <taxon>Gunneridae</taxon>
        <taxon>Pentapetalae</taxon>
        <taxon>rosids</taxon>
        <taxon>fabids</taxon>
        <taxon>Fabales</taxon>
        <taxon>Fabaceae</taxon>
        <taxon>Papilionoideae</taxon>
        <taxon>50 kb inversion clade</taxon>
        <taxon>genistoids sensu lato</taxon>
        <taxon>core genistoids</taxon>
        <taxon>Genisteae</taxon>
        <taxon>Lupinus</taxon>
    </lineage>
</organism>